<evidence type="ECO:0000256" key="1">
    <source>
        <dbReference type="SAM" id="MobiDB-lite"/>
    </source>
</evidence>
<dbReference type="Pfam" id="PF12937">
    <property type="entry name" value="F-box-like"/>
    <property type="match status" value="1"/>
</dbReference>
<dbReference type="EMBL" id="CALLCH030000018">
    <property type="protein sequence ID" value="CAI4218827.1"/>
    <property type="molecule type" value="Genomic_DNA"/>
</dbReference>
<dbReference type="AlphaFoldDB" id="A0A9P1H8V1"/>
<accession>A0A9P1H8V1</accession>
<feature type="domain" description="F-box" evidence="2">
    <location>
        <begin position="42"/>
        <end position="87"/>
    </location>
</feature>
<dbReference type="InterPro" id="IPR036047">
    <property type="entry name" value="F-box-like_dom_sf"/>
</dbReference>
<evidence type="ECO:0000313" key="3">
    <source>
        <dbReference type="EMBL" id="CAI4218827.1"/>
    </source>
</evidence>
<protein>
    <recommendedName>
        <fullName evidence="2">F-box domain-containing protein</fullName>
    </recommendedName>
</protein>
<feature type="compositionally biased region" description="Polar residues" evidence="1">
    <location>
        <begin position="18"/>
        <end position="35"/>
    </location>
</feature>
<dbReference type="SUPFAM" id="SSF81383">
    <property type="entry name" value="F-box domain"/>
    <property type="match status" value="1"/>
</dbReference>
<evidence type="ECO:0000313" key="4">
    <source>
        <dbReference type="Proteomes" id="UP000838763"/>
    </source>
</evidence>
<dbReference type="OrthoDB" id="2145250at2759"/>
<dbReference type="PROSITE" id="PS50181">
    <property type="entry name" value="FBOX"/>
    <property type="match status" value="1"/>
</dbReference>
<proteinExistence type="predicted"/>
<sequence length="558" mass="62352">MASPQLIQSSSQSSETSGNIRSSSEYELTPGSSPASYEETHGVGIQNMSEEVLLEILGYLDDGDLHIVHQVSRRFKRLANDRVFRTYPDRQHYLIPRWDYWNLSEEAQRTVAQLLRKDKFCGNCALTHQDGHFSAAKKWLGTHLMCSDCKVFHPRFLFSPEQRAASSAKRICIGLQGKINVCPHEHVSWEDVEEARSGRHDPPEGRMPPGTLHRASAVIQEWQGKMDVEIQQAFPLFDLRATAGELTLPHFQRFCRASVNRETFSALACPHMGSVEGTRMMHAFDPRRCSCFRWPLVPDATHLHDPEKQGAFICQHKMCCVCEQKLPAPGGPPAPAFWPTRKPPTSPAAGSTAALRITADLGGLRGALLEKWVQSLDPRSYGLTEDEEAKHVTWCPDPTCGTMKNWGALARAFDLFLYEEKFYQDIIMRLEFVRRLQTVMATGYSSMGAWCLIHPTSVIALSLSPAYAVQSATTALLMRCFGAQAMTAGLLLGTSSLDERGFTCFGLAMIPYLFFNAWYLAGPGRSLHQLAVHGPRRQLILRSGFGLLRQIIEGAARN</sequence>
<organism evidence="3 4">
    <name type="scientific">Parascedosporium putredinis</name>
    <dbReference type="NCBI Taxonomy" id="1442378"/>
    <lineage>
        <taxon>Eukaryota</taxon>
        <taxon>Fungi</taxon>
        <taxon>Dikarya</taxon>
        <taxon>Ascomycota</taxon>
        <taxon>Pezizomycotina</taxon>
        <taxon>Sordariomycetes</taxon>
        <taxon>Hypocreomycetidae</taxon>
        <taxon>Microascales</taxon>
        <taxon>Microascaceae</taxon>
        <taxon>Parascedosporium</taxon>
    </lineage>
</organism>
<comment type="caution">
    <text evidence="3">The sequence shown here is derived from an EMBL/GenBank/DDBJ whole genome shotgun (WGS) entry which is preliminary data.</text>
</comment>
<reference evidence="3" key="1">
    <citation type="submission" date="2022-11" db="EMBL/GenBank/DDBJ databases">
        <authorList>
            <person name="Scott C."/>
            <person name="Bruce N."/>
        </authorList>
    </citation>
    <scope>NUCLEOTIDE SEQUENCE</scope>
</reference>
<feature type="compositionally biased region" description="Low complexity" evidence="1">
    <location>
        <begin position="1"/>
        <end position="17"/>
    </location>
</feature>
<dbReference type="Proteomes" id="UP000838763">
    <property type="component" value="Unassembled WGS sequence"/>
</dbReference>
<dbReference type="SMART" id="SM00256">
    <property type="entry name" value="FBOX"/>
    <property type="match status" value="1"/>
</dbReference>
<feature type="region of interest" description="Disordered" evidence="1">
    <location>
        <begin position="1"/>
        <end position="40"/>
    </location>
</feature>
<keyword evidence="4" id="KW-1185">Reference proteome</keyword>
<name>A0A9P1H8V1_9PEZI</name>
<dbReference type="InterPro" id="IPR001810">
    <property type="entry name" value="F-box_dom"/>
</dbReference>
<gene>
    <name evidence="3" type="ORF">PPNO1_LOCUS8402</name>
</gene>
<evidence type="ECO:0000259" key="2">
    <source>
        <dbReference type="PROSITE" id="PS50181"/>
    </source>
</evidence>
<dbReference type="Gene3D" id="1.20.1280.50">
    <property type="match status" value="1"/>
</dbReference>